<proteinExistence type="predicted"/>
<name>A0A1D8B354_9ACTO</name>
<dbReference type="SUPFAM" id="SSF53474">
    <property type="entry name" value="alpha/beta-Hydrolases"/>
    <property type="match status" value="1"/>
</dbReference>
<organism evidence="1 2">
    <name type="scientific">Pauljensenia hongkongensis</name>
    <dbReference type="NCBI Taxonomy" id="178339"/>
    <lineage>
        <taxon>Bacteria</taxon>
        <taxon>Bacillati</taxon>
        <taxon>Actinomycetota</taxon>
        <taxon>Actinomycetes</taxon>
        <taxon>Actinomycetales</taxon>
        <taxon>Actinomycetaceae</taxon>
        <taxon>Pauljensenia</taxon>
    </lineage>
</organism>
<keyword evidence="2" id="KW-1185">Reference proteome</keyword>
<dbReference type="Pfam" id="PF11187">
    <property type="entry name" value="Mbeg1-like"/>
    <property type="match status" value="1"/>
</dbReference>
<dbReference type="STRING" id="178339.BH719_06690"/>
<dbReference type="InterPro" id="IPR024499">
    <property type="entry name" value="Mbeg1-like"/>
</dbReference>
<dbReference type="EMBL" id="CP017298">
    <property type="protein sequence ID" value="AOS47570.1"/>
    <property type="molecule type" value="Genomic_DNA"/>
</dbReference>
<protein>
    <recommendedName>
        <fullName evidence="3">DUF2974 domain-containing protein</fullName>
    </recommendedName>
</protein>
<dbReference type="AlphaFoldDB" id="A0A1D8B354"/>
<accession>A0A1D8B354</accession>
<reference evidence="1 2" key="1">
    <citation type="submission" date="2016-09" db="EMBL/GenBank/DDBJ databases">
        <title>Complete genome sequence of Actinomyces hongkongensis HKU8.</title>
        <authorList>
            <person name="Gao Y.-X."/>
            <person name="Zhou Y.-Y."/>
            <person name="Xie Y."/>
            <person name="Wang M."/>
            <person name="Wang S.-J."/>
            <person name="Shen S.-G."/>
        </authorList>
    </citation>
    <scope>NUCLEOTIDE SEQUENCE [LARGE SCALE GENOMIC DNA]</scope>
    <source>
        <strain evidence="1 2">HKU8</strain>
    </source>
</reference>
<dbReference type="Proteomes" id="UP000095214">
    <property type="component" value="Chromosome"/>
</dbReference>
<evidence type="ECO:0000313" key="1">
    <source>
        <dbReference type="EMBL" id="AOS47570.1"/>
    </source>
</evidence>
<dbReference type="OrthoDB" id="9769481at2"/>
<sequence length="299" mass="31582">MGDVIDHARGADADPSAPPGPADALALCCLAQCDFGALGAVRGADGMRVADLGALALSRFLYRHSLHPRLDRRMLVAAASSPRFAPLICAHAVDRWSARPLIQFSALTLRTPGGPGSPVMVVFRGTDRSWQGWAEDAAMGLSFPLPGHRAAARYLAFAAERHPGPLFVMGHSKGGNLAEYALASLLRARPRDAERVHLFSLDAPGFPAPLVRSGFFEANAAPASRVRIPGSWVSVLLDQPGPARFVRSGLPGPMGHDPYTWVVEGGDFVPAPAPGPVPRAVGAAVDRALGLRPIRITRP</sequence>
<evidence type="ECO:0000313" key="2">
    <source>
        <dbReference type="Proteomes" id="UP000095214"/>
    </source>
</evidence>
<gene>
    <name evidence="1" type="ORF">BH719_06690</name>
</gene>
<evidence type="ECO:0008006" key="3">
    <source>
        <dbReference type="Google" id="ProtNLM"/>
    </source>
</evidence>
<dbReference type="Gene3D" id="3.40.50.1820">
    <property type="entry name" value="alpha/beta hydrolase"/>
    <property type="match status" value="1"/>
</dbReference>
<dbReference type="KEGG" id="phon:BH719_06690"/>
<dbReference type="RefSeq" id="WP_009744058.1">
    <property type="nucleotide sequence ID" value="NZ_CP017298.1"/>
</dbReference>
<dbReference type="InterPro" id="IPR029058">
    <property type="entry name" value="AB_hydrolase_fold"/>
</dbReference>